<sequence length="214" mass="23334">MEGGKSLKTWLLKVVSLVVLCAPVLAAGEAIELSHIDIDIGTDFGKIAPDFSLPDVNGNLVTLAEFRGQDVLLVFGNTRCPHCATRIPLLNELNRNEFKVVFVALGGTKETIARYIEDLNIRFQMLLDPDRSVGRKYNVQRVPTGYIIDQNGQVMMGGPKESGLLWTASSPVLYIPSGPLLHHSIPFTISDSHPEPDESNTLTAIKSTPGETPL</sequence>
<evidence type="ECO:0000259" key="2">
    <source>
        <dbReference type="PROSITE" id="PS51352"/>
    </source>
</evidence>
<comment type="caution">
    <text evidence="3">The sequence shown here is derived from an EMBL/GenBank/DDBJ whole genome shotgun (WGS) entry which is preliminary data.</text>
</comment>
<feature type="compositionally biased region" description="Polar residues" evidence="1">
    <location>
        <begin position="199"/>
        <end position="214"/>
    </location>
</feature>
<dbReference type="InterPro" id="IPR036249">
    <property type="entry name" value="Thioredoxin-like_sf"/>
</dbReference>
<dbReference type="PANTHER" id="PTHR42852:SF17">
    <property type="entry name" value="THIOREDOXIN-LIKE PROTEIN HI_1115"/>
    <property type="match status" value="1"/>
</dbReference>
<dbReference type="InterPro" id="IPR050553">
    <property type="entry name" value="Thioredoxin_ResA/DsbE_sf"/>
</dbReference>
<proteinExistence type="predicted"/>
<evidence type="ECO:0000256" key="1">
    <source>
        <dbReference type="SAM" id="MobiDB-lite"/>
    </source>
</evidence>
<name>X1HA20_9ZZZZ</name>
<dbReference type="InterPro" id="IPR000866">
    <property type="entry name" value="AhpC/TSA"/>
</dbReference>
<dbReference type="Pfam" id="PF00578">
    <property type="entry name" value="AhpC-TSA"/>
    <property type="match status" value="1"/>
</dbReference>
<dbReference type="GO" id="GO:0016209">
    <property type="term" value="F:antioxidant activity"/>
    <property type="evidence" value="ECO:0007669"/>
    <property type="project" value="InterPro"/>
</dbReference>
<dbReference type="CDD" id="cd02966">
    <property type="entry name" value="TlpA_like_family"/>
    <property type="match status" value="1"/>
</dbReference>
<gene>
    <name evidence="3" type="ORF">S03H2_21068</name>
</gene>
<dbReference type="AlphaFoldDB" id="X1HA20"/>
<dbReference type="PANTHER" id="PTHR42852">
    <property type="entry name" value="THIOL:DISULFIDE INTERCHANGE PROTEIN DSBE"/>
    <property type="match status" value="1"/>
</dbReference>
<dbReference type="GO" id="GO:0016491">
    <property type="term" value="F:oxidoreductase activity"/>
    <property type="evidence" value="ECO:0007669"/>
    <property type="project" value="InterPro"/>
</dbReference>
<dbReference type="PROSITE" id="PS51352">
    <property type="entry name" value="THIOREDOXIN_2"/>
    <property type="match status" value="1"/>
</dbReference>
<evidence type="ECO:0000313" key="3">
    <source>
        <dbReference type="EMBL" id="GAH42168.1"/>
    </source>
</evidence>
<feature type="domain" description="Thioredoxin" evidence="2">
    <location>
        <begin position="42"/>
        <end position="174"/>
    </location>
</feature>
<dbReference type="SUPFAM" id="SSF52833">
    <property type="entry name" value="Thioredoxin-like"/>
    <property type="match status" value="1"/>
</dbReference>
<feature type="region of interest" description="Disordered" evidence="1">
    <location>
        <begin position="189"/>
        <end position="214"/>
    </location>
</feature>
<accession>X1HA20</accession>
<protein>
    <recommendedName>
        <fullName evidence="2">Thioredoxin domain-containing protein</fullName>
    </recommendedName>
</protein>
<organism evidence="3">
    <name type="scientific">marine sediment metagenome</name>
    <dbReference type="NCBI Taxonomy" id="412755"/>
    <lineage>
        <taxon>unclassified sequences</taxon>
        <taxon>metagenomes</taxon>
        <taxon>ecological metagenomes</taxon>
    </lineage>
</organism>
<dbReference type="InterPro" id="IPR013766">
    <property type="entry name" value="Thioredoxin_domain"/>
</dbReference>
<dbReference type="Gene3D" id="3.40.30.10">
    <property type="entry name" value="Glutaredoxin"/>
    <property type="match status" value="1"/>
</dbReference>
<reference evidence="3" key="1">
    <citation type="journal article" date="2014" name="Front. Microbiol.">
        <title>High frequency of phylogenetically diverse reductive dehalogenase-homologous genes in deep subseafloor sedimentary metagenomes.</title>
        <authorList>
            <person name="Kawai M."/>
            <person name="Futagami T."/>
            <person name="Toyoda A."/>
            <person name="Takaki Y."/>
            <person name="Nishi S."/>
            <person name="Hori S."/>
            <person name="Arai W."/>
            <person name="Tsubouchi T."/>
            <person name="Morono Y."/>
            <person name="Uchiyama I."/>
            <person name="Ito T."/>
            <person name="Fujiyama A."/>
            <person name="Inagaki F."/>
            <person name="Takami H."/>
        </authorList>
    </citation>
    <scope>NUCLEOTIDE SEQUENCE</scope>
    <source>
        <strain evidence="3">Expedition CK06-06</strain>
    </source>
</reference>
<dbReference type="EMBL" id="BARU01011176">
    <property type="protein sequence ID" value="GAH42168.1"/>
    <property type="molecule type" value="Genomic_DNA"/>
</dbReference>